<protein>
    <submittedName>
        <fullName evidence="1">Uncharacterized protein</fullName>
    </submittedName>
</protein>
<organism evidence="1 2">
    <name type="scientific">Dactylonectria macrodidyma</name>
    <dbReference type="NCBI Taxonomy" id="307937"/>
    <lineage>
        <taxon>Eukaryota</taxon>
        <taxon>Fungi</taxon>
        <taxon>Dikarya</taxon>
        <taxon>Ascomycota</taxon>
        <taxon>Pezizomycotina</taxon>
        <taxon>Sordariomycetes</taxon>
        <taxon>Hypocreomycetidae</taxon>
        <taxon>Hypocreales</taxon>
        <taxon>Nectriaceae</taxon>
        <taxon>Dactylonectria</taxon>
    </lineage>
</organism>
<keyword evidence="2" id="KW-1185">Reference proteome</keyword>
<proteinExistence type="predicted"/>
<name>A0A9P9ELF0_9HYPO</name>
<reference evidence="1" key="1">
    <citation type="journal article" date="2021" name="Nat. Commun.">
        <title>Genetic determinants of endophytism in the Arabidopsis root mycobiome.</title>
        <authorList>
            <person name="Mesny F."/>
            <person name="Miyauchi S."/>
            <person name="Thiergart T."/>
            <person name="Pickel B."/>
            <person name="Atanasova L."/>
            <person name="Karlsson M."/>
            <person name="Huettel B."/>
            <person name="Barry K.W."/>
            <person name="Haridas S."/>
            <person name="Chen C."/>
            <person name="Bauer D."/>
            <person name="Andreopoulos W."/>
            <person name="Pangilinan J."/>
            <person name="LaButti K."/>
            <person name="Riley R."/>
            <person name="Lipzen A."/>
            <person name="Clum A."/>
            <person name="Drula E."/>
            <person name="Henrissat B."/>
            <person name="Kohler A."/>
            <person name="Grigoriev I.V."/>
            <person name="Martin F.M."/>
            <person name="Hacquard S."/>
        </authorList>
    </citation>
    <scope>NUCLEOTIDE SEQUENCE</scope>
    <source>
        <strain evidence="1">MPI-CAGE-AT-0147</strain>
    </source>
</reference>
<dbReference type="AlphaFoldDB" id="A0A9P9ELF0"/>
<comment type="caution">
    <text evidence="1">The sequence shown here is derived from an EMBL/GenBank/DDBJ whole genome shotgun (WGS) entry which is preliminary data.</text>
</comment>
<accession>A0A9P9ELF0</accession>
<dbReference type="OrthoDB" id="5231586at2759"/>
<dbReference type="EMBL" id="JAGMUV010000010">
    <property type="protein sequence ID" value="KAH7141660.1"/>
    <property type="molecule type" value="Genomic_DNA"/>
</dbReference>
<gene>
    <name evidence="1" type="ORF">EDB81DRAFT_760520</name>
</gene>
<sequence>MGPKVHNNRFPKGKEVTRAGAELHVDHIEAWFEEYHNNLIAFAIDQGSLWNFDETPFQIRWVRSRARIFYTCKRKNSRPTAFQPGNKESLASVDAVGASSRAIPSFLILTAKVLLEEYTHSTLDDKTILMHTDSGFNNAQRAVQWLQHFSFHSFAVGTSFGDPTIEEWFGFPSQGHQDGLPDARDGFVSSS</sequence>
<evidence type="ECO:0000313" key="1">
    <source>
        <dbReference type="EMBL" id="KAH7141660.1"/>
    </source>
</evidence>
<dbReference type="Proteomes" id="UP000738349">
    <property type="component" value="Unassembled WGS sequence"/>
</dbReference>
<evidence type="ECO:0000313" key="2">
    <source>
        <dbReference type="Proteomes" id="UP000738349"/>
    </source>
</evidence>